<evidence type="ECO:0000313" key="3">
    <source>
        <dbReference type="Proteomes" id="UP000783287"/>
    </source>
</evidence>
<dbReference type="Proteomes" id="UP000783287">
    <property type="component" value="Unassembled WGS sequence"/>
</dbReference>
<dbReference type="AlphaFoldDB" id="A0A955RJJ6"/>
<feature type="coiled-coil region" evidence="1">
    <location>
        <begin position="44"/>
        <end position="90"/>
    </location>
</feature>
<keyword evidence="1" id="KW-0175">Coiled coil</keyword>
<gene>
    <name evidence="2" type="ORF">KC909_05945</name>
</gene>
<reference evidence="2" key="2">
    <citation type="journal article" date="2021" name="Microbiome">
        <title>Successional dynamics and alternative stable states in a saline activated sludge microbial community over 9 years.</title>
        <authorList>
            <person name="Wang Y."/>
            <person name="Ye J."/>
            <person name="Ju F."/>
            <person name="Liu L."/>
            <person name="Boyd J.A."/>
            <person name="Deng Y."/>
            <person name="Parks D.H."/>
            <person name="Jiang X."/>
            <person name="Yin X."/>
            <person name="Woodcroft B.J."/>
            <person name="Tyson G.W."/>
            <person name="Hugenholtz P."/>
            <person name="Polz M.F."/>
            <person name="Zhang T."/>
        </authorList>
    </citation>
    <scope>NUCLEOTIDE SEQUENCE</scope>
    <source>
        <strain evidence="2">HKST-UBA14</strain>
    </source>
</reference>
<protein>
    <recommendedName>
        <fullName evidence="4">YtxH domain-containing protein</fullName>
    </recommendedName>
</protein>
<dbReference type="EMBL" id="JAGQLK010000160">
    <property type="protein sequence ID" value="MCA9383877.1"/>
    <property type="molecule type" value="Genomic_DNA"/>
</dbReference>
<name>A0A955RJJ6_9BACT</name>
<sequence length="91" mass="10176">MDNKMQKLELVSAALVGTAVGALAVAFTKTDTEQKLEEGFEDMKSKAMAKVDEIKKKVEESTGEAKEVLLREIENAQMELDKARKMLQEEE</sequence>
<organism evidence="2 3">
    <name type="scientific">Candidatus Dojkabacteria bacterium</name>
    <dbReference type="NCBI Taxonomy" id="2099670"/>
    <lineage>
        <taxon>Bacteria</taxon>
        <taxon>Candidatus Dojkabacteria</taxon>
    </lineage>
</organism>
<evidence type="ECO:0000256" key="1">
    <source>
        <dbReference type="SAM" id="Coils"/>
    </source>
</evidence>
<reference evidence="2" key="1">
    <citation type="submission" date="2020-04" db="EMBL/GenBank/DDBJ databases">
        <authorList>
            <person name="Zhang T."/>
        </authorList>
    </citation>
    <scope>NUCLEOTIDE SEQUENCE</scope>
    <source>
        <strain evidence="2">HKST-UBA14</strain>
    </source>
</reference>
<evidence type="ECO:0008006" key="4">
    <source>
        <dbReference type="Google" id="ProtNLM"/>
    </source>
</evidence>
<accession>A0A955RJJ6</accession>
<evidence type="ECO:0000313" key="2">
    <source>
        <dbReference type="EMBL" id="MCA9383877.1"/>
    </source>
</evidence>
<comment type="caution">
    <text evidence="2">The sequence shown here is derived from an EMBL/GenBank/DDBJ whole genome shotgun (WGS) entry which is preliminary data.</text>
</comment>
<proteinExistence type="predicted"/>